<dbReference type="InterPro" id="IPR016201">
    <property type="entry name" value="PSI"/>
</dbReference>
<evidence type="ECO:0000313" key="16">
    <source>
        <dbReference type="EMBL" id="PVD30808.1"/>
    </source>
</evidence>
<dbReference type="OrthoDB" id="9998912at2759"/>
<dbReference type="InterPro" id="IPR056863">
    <property type="entry name" value="LMN_ATRN_NET-like_EGF"/>
</dbReference>
<dbReference type="InterPro" id="IPR002165">
    <property type="entry name" value="Plexin_repeat"/>
</dbReference>
<dbReference type="Gene3D" id="2.60.120.290">
    <property type="entry name" value="Spermadhesin, CUB domain"/>
    <property type="match status" value="1"/>
</dbReference>
<evidence type="ECO:0000256" key="4">
    <source>
        <dbReference type="ARBA" id="ARBA00022692"/>
    </source>
</evidence>
<evidence type="ECO:0000256" key="8">
    <source>
        <dbReference type="ARBA" id="ARBA00023136"/>
    </source>
</evidence>
<keyword evidence="2" id="KW-0880">Kelch repeat</keyword>
<dbReference type="Gene3D" id="2.120.10.80">
    <property type="entry name" value="Kelch-type beta propeller"/>
    <property type="match status" value="2"/>
</dbReference>
<evidence type="ECO:0000256" key="2">
    <source>
        <dbReference type="ARBA" id="ARBA00022441"/>
    </source>
</evidence>
<dbReference type="CDD" id="cd00041">
    <property type="entry name" value="CUB"/>
    <property type="match status" value="1"/>
</dbReference>
<comment type="subcellular location">
    <subcellularLocation>
        <location evidence="1">Membrane</location>
        <topology evidence="1">Single-pass membrane protein</topology>
    </subcellularLocation>
</comment>
<evidence type="ECO:0000256" key="13">
    <source>
        <dbReference type="SAM" id="Phobius"/>
    </source>
</evidence>
<keyword evidence="6" id="KW-0677">Repeat</keyword>
<dbReference type="SMART" id="SM00180">
    <property type="entry name" value="EGF_Lam"/>
    <property type="match status" value="2"/>
</dbReference>
<keyword evidence="7 13" id="KW-1133">Transmembrane helix</keyword>
<evidence type="ECO:0000256" key="3">
    <source>
        <dbReference type="ARBA" id="ARBA00022536"/>
    </source>
</evidence>
<dbReference type="InterPro" id="IPR002049">
    <property type="entry name" value="LE_dom"/>
</dbReference>
<feature type="domain" description="Laminin EGF-like" evidence="15">
    <location>
        <begin position="796"/>
        <end position="845"/>
    </location>
</feature>
<organism evidence="16 17">
    <name type="scientific">Pomacea canaliculata</name>
    <name type="common">Golden apple snail</name>
    <dbReference type="NCBI Taxonomy" id="400727"/>
    <lineage>
        <taxon>Eukaryota</taxon>
        <taxon>Metazoa</taxon>
        <taxon>Spiralia</taxon>
        <taxon>Lophotrochozoa</taxon>
        <taxon>Mollusca</taxon>
        <taxon>Gastropoda</taxon>
        <taxon>Caenogastropoda</taxon>
        <taxon>Architaenioglossa</taxon>
        <taxon>Ampullarioidea</taxon>
        <taxon>Ampullariidae</taxon>
        <taxon>Pomacea</taxon>
    </lineage>
</organism>
<evidence type="ECO:0000259" key="14">
    <source>
        <dbReference type="PROSITE" id="PS01180"/>
    </source>
</evidence>
<name>A0A2T7PBM1_POMCA</name>
<keyword evidence="8 13" id="KW-0472">Membrane</keyword>
<dbReference type="GO" id="GO:0016020">
    <property type="term" value="C:membrane"/>
    <property type="evidence" value="ECO:0007669"/>
    <property type="project" value="UniProtKB-SubCell"/>
</dbReference>
<dbReference type="PROSITE" id="PS01180">
    <property type="entry name" value="CUB"/>
    <property type="match status" value="1"/>
</dbReference>
<keyword evidence="10" id="KW-0325">Glycoprotein</keyword>
<evidence type="ECO:0008006" key="18">
    <source>
        <dbReference type="Google" id="ProtNLM"/>
    </source>
</evidence>
<dbReference type="InterPro" id="IPR015915">
    <property type="entry name" value="Kelch-typ_b-propeller"/>
</dbReference>
<feature type="domain" description="CUB" evidence="14">
    <location>
        <begin position="1"/>
        <end position="98"/>
    </location>
</feature>
<protein>
    <recommendedName>
        <fullName evidence="18">CUB domain-containing protein</fullName>
    </recommendedName>
</protein>
<dbReference type="PANTHER" id="PTHR46376:SF2">
    <property type="entry name" value="DISTRACTED, ISOFORM B"/>
    <property type="match status" value="1"/>
</dbReference>
<keyword evidence="4 13" id="KW-0812">Transmembrane</keyword>
<keyword evidence="11 12" id="KW-0424">Laminin EGF-like domain</keyword>
<dbReference type="PANTHER" id="PTHR46376">
    <property type="entry name" value="LEUCINE-ZIPPER-LIKE TRANSCRIPTIONAL REGULATOR 1"/>
    <property type="match status" value="1"/>
</dbReference>
<evidence type="ECO:0000256" key="12">
    <source>
        <dbReference type="PROSITE-ProRule" id="PRU00460"/>
    </source>
</evidence>
<evidence type="ECO:0000256" key="9">
    <source>
        <dbReference type="ARBA" id="ARBA00023157"/>
    </source>
</evidence>
<comment type="caution">
    <text evidence="16">The sequence shown here is derived from an EMBL/GenBank/DDBJ whole genome shotgun (WGS) entry which is preliminary data.</text>
</comment>
<evidence type="ECO:0000313" key="17">
    <source>
        <dbReference type="Proteomes" id="UP000245119"/>
    </source>
</evidence>
<dbReference type="SUPFAM" id="SSF50965">
    <property type="entry name" value="Galactose oxidase, central domain"/>
    <property type="match status" value="1"/>
</dbReference>
<dbReference type="EMBL" id="PZQS01000005">
    <property type="protein sequence ID" value="PVD30808.1"/>
    <property type="molecule type" value="Genomic_DNA"/>
</dbReference>
<dbReference type="InterPro" id="IPR035914">
    <property type="entry name" value="Sperma_CUB_dom_sf"/>
</dbReference>
<dbReference type="AlphaFoldDB" id="A0A2T7PBM1"/>
<evidence type="ECO:0000256" key="10">
    <source>
        <dbReference type="ARBA" id="ARBA00023180"/>
    </source>
</evidence>
<dbReference type="InterPro" id="IPR000742">
    <property type="entry name" value="EGF"/>
</dbReference>
<dbReference type="SMART" id="SM00423">
    <property type="entry name" value="PSI"/>
    <property type="match status" value="5"/>
</dbReference>
<dbReference type="STRING" id="400727.A0A2T7PBM1"/>
<dbReference type="Gene3D" id="2.10.25.10">
    <property type="entry name" value="Laminin"/>
    <property type="match status" value="2"/>
</dbReference>
<evidence type="ECO:0000256" key="6">
    <source>
        <dbReference type="ARBA" id="ARBA00022737"/>
    </source>
</evidence>
<dbReference type="Proteomes" id="UP000245119">
    <property type="component" value="Linkage Group LG5"/>
</dbReference>
<dbReference type="PROSITE" id="PS50027">
    <property type="entry name" value="EGF_LAM_2"/>
    <property type="match status" value="1"/>
</dbReference>
<keyword evidence="5" id="KW-0732">Signal</keyword>
<dbReference type="InterPro" id="IPR000859">
    <property type="entry name" value="CUB_dom"/>
</dbReference>
<gene>
    <name evidence="16" type="ORF">C0Q70_10083</name>
</gene>
<sequence length="1130" mass="124686">MTCSWLVDTGVAHGNVSVRFVFYEFETECGWDHLYIHDGDSAFAPMLAAYSGLLLSKEEGNTSSFEINIRFSGQFGYLHFYSDAAYTMQGFNISYSIGGCYLNCSESGTCFNGECACDAGRSGMGCEIDMTFCLNNCSYSGVCLNGICNCDPGLRGEDCSSLESDVLWQPLSSVDPHLARASHVALQEGDILWIVGGYSLNSSAAIQLLKYSFKNDSWSTVPEGTKTPWPLYAHSAVKYQNRLYVYGGVRDGLVKDELWVYDIAGGSWNQTSVSGFPVSGHTAHVYNDTMLVFFGYSPLFGYVNRVQQYNFVTGMWTTLETKGAVVQGGYGHSSVYENNTGKIFVYGGYHSAMTSGSSSYNLTDRLYSYDPTEHSWLLLHSSGHPRYLQSMVAADDFLLVYGGNTHNDTTKSRGAKCYSSDFLLYDIKCNSWHNVTLPSLDNMSRFGHSMVAYNGFFILFGGFSGVMLNDLINITRGNCSSFENNSTCLSGVPGLRCVWNNGTCYPRSSTDLAEAVCDAEKRDFSPCPGYNTCSSCVNGGTQAACTWCGDKCTALNCTANEKVETLDNCSSLYSAGCSLYHTCQACQNDSRCAWEENICKARSIEAGVNVTTNKTSVVTCSKQPCAAFNTCSICAQNSCMWCSNLAVCIDTNAYVVSFPYGQCMDWTTKTSRCNATQCSGLKSCKECQANPMCGWCNNSTNTGLGMCMQGGQLGPVQLSPSGSSSGFRYTTAPQLCPAPQWFFTECPLCQCNGHSSCPANSSVCESCQFPTTGQYCESCQNFYYGNPMNGGNCSECQCNGQADSCNPEDGECYCRTRGVTGRYCDKCDDMHKYFGDPRNGGTCYYRLSTDYQYTFNLSKREDLNYTQINFISIPSSGDRDVDFTLNCSGPALLNITYKSKAEPGEKMITESQECGYFRTKFDHKNHAFGGEMNTTFFVYVYSFRTPFWLQISFSQFPKIDLVHFFVTFFSCFLSLLLIAALLWKIKHKYDSYRRRQQMMVEMQQMASRPFATVCVEVDRKTESASGGGIPERKELRDHVDSALRRRKKLTSKPSAVAIEPLSGSKAAVLTLLIQLPFGDGEFAPSGQSGMAVGSALIAIGTNRKQSLEHIKGDKPKMRKHIYHTHPDTYA</sequence>
<evidence type="ECO:0000256" key="5">
    <source>
        <dbReference type="ARBA" id="ARBA00022729"/>
    </source>
</evidence>
<dbReference type="Pfam" id="PF24973">
    <property type="entry name" value="EGF_LMN_ATRN"/>
    <property type="match status" value="1"/>
</dbReference>
<dbReference type="Pfam" id="PF01437">
    <property type="entry name" value="PSI"/>
    <property type="match status" value="1"/>
</dbReference>
<dbReference type="SUPFAM" id="SSF57196">
    <property type="entry name" value="EGF/Laminin"/>
    <property type="match status" value="1"/>
</dbReference>
<evidence type="ECO:0000256" key="1">
    <source>
        <dbReference type="ARBA" id="ARBA00004167"/>
    </source>
</evidence>
<dbReference type="PROSITE" id="PS00022">
    <property type="entry name" value="EGF_1"/>
    <property type="match status" value="1"/>
</dbReference>
<keyword evidence="9" id="KW-1015">Disulfide bond</keyword>
<feature type="transmembrane region" description="Helical" evidence="13">
    <location>
        <begin position="961"/>
        <end position="985"/>
    </location>
</feature>
<evidence type="ECO:0000256" key="11">
    <source>
        <dbReference type="ARBA" id="ARBA00023292"/>
    </source>
</evidence>
<dbReference type="InterPro" id="IPR056737">
    <property type="entry name" value="Beta-prop_ATRN-MKLN-like"/>
</dbReference>
<evidence type="ECO:0000259" key="15">
    <source>
        <dbReference type="PROSITE" id="PS50027"/>
    </source>
</evidence>
<dbReference type="CDD" id="cd00055">
    <property type="entry name" value="EGF_Lam"/>
    <property type="match status" value="2"/>
</dbReference>
<dbReference type="PROSITE" id="PS01248">
    <property type="entry name" value="EGF_LAM_1"/>
    <property type="match status" value="1"/>
</dbReference>
<dbReference type="Pfam" id="PF24972">
    <property type="entry name" value="GBD_ATRN"/>
    <property type="match status" value="1"/>
</dbReference>
<comment type="caution">
    <text evidence="12">Lacks conserved residue(s) required for the propagation of feature annotation.</text>
</comment>
<reference evidence="16 17" key="1">
    <citation type="submission" date="2018-04" db="EMBL/GenBank/DDBJ databases">
        <title>The genome of golden apple snail Pomacea canaliculata provides insight into stress tolerance and invasive adaptation.</title>
        <authorList>
            <person name="Liu C."/>
            <person name="Liu B."/>
            <person name="Ren Y."/>
            <person name="Zhang Y."/>
            <person name="Wang H."/>
            <person name="Li S."/>
            <person name="Jiang F."/>
            <person name="Yin L."/>
            <person name="Zhang G."/>
            <person name="Qian W."/>
            <person name="Fan W."/>
        </authorList>
    </citation>
    <scope>NUCLEOTIDE SEQUENCE [LARGE SCALE GENOMIC DNA]</scope>
    <source>
        <strain evidence="16">SZHN2017</strain>
        <tissue evidence="16">Muscle</tissue>
    </source>
</reference>
<evidence type="ECO:0000256" key="7">
    <source>
        <dbReference type="ARBA" id="ARBA00022989"/>
    </source>
</evidence>
<dbReference type="Pfam" id="PF00053">
    <property type="entry name" value="EGF_laminin"/>
    <property type="match status" value="1"/>
</dbReference>
<dbReference type="GO" id="GO:0005794">
    <property type="term" value="C:Golgi apparatus"/>
    <property type="evidence" value="ECO:0007669"/>
    <property type="project" value="TreeGrafter"/>
</dbReference>
<dbReference type="InterPro" id="IPR011043">
    <property type="entry name" value="Gal_Oxase/kelch_b-propeller"/>
</dbReference>
<dbReference type="SUPFAM" id="SSF49854">
    <property type="entry name" value="Spermadhesin, CUB domain"/>
    <property type="match status" value="1"/>
</dbReference>
<keyword evidence="17" id="KW-1185">Reference proteome</keyword>
<dbReference type="Pfam" id="PF24981">
    <property type="entry name" value="Beta-prop_ATRN-LZTR1"/>
    <property type="match status" value="1"/>
</dbReference>
<accession>A0A2T7PBM1</accession>
<keyword evidence="3" id="KW-0245">EGF-like domain</keyword>
<dbReference type="InterPro" id="IPR056732">
    <property type="entry name" value="GBD_ATRN"/>
</dbReference>
<dbReference type="InterPro" id="IPR051568">
    <property type="entry name" value="LZTR1/Attractin"/>
</dbReference>
<proteinExistence type="predicted"/>